<evidence type="ECO:0000313" key="15">
    <source>
        <dbReference type="Proteomes" id="UP000014760"/>
    </source>
</evidence>
<keyword evidence="5 8" id="KW-0106">Calcium</keyword>
<evidence type="ECO:0000256" key="7">
    <source>
        <dbReference type="ARBA" id="ARBA00023136"/>
    </source>
</evidence>
<dbReference type="GO" id="GO:0005509">
    <property type="term" value="F:calcium ion binding"/>
    <property type="evidence" value="ECO:0007669"/>
    <property type="project" value="UniProtKB-UniRule"/>
</dbReference>
<feature type="domain" description="Cadherin" evidence="12">
    <location>
        <begin position="784"/>
        <end position="889"/>
    </location>
</feature>
<evidence type="ECO:0000256" key="1">
    <source>
        <dbReference type="ARBA" id="ARBA00004370"/>
    </source>
</evidence>
<evidence type="ECO:0000256" key="2">
    <source>
        <dbReference type="ARBA" id="ARBA00009646"/>
    </source>
</evidence>
<feature type="transmembrane region" description="Helical" evidence="10">
    <location>
        <begin position="1226"/>
        <end position="1250"/>
    </location>
</feature>
<keyword evidence="7 10" id="KW-0472">Membrane</keyword>
<evidence type="ECO:0000256" key="4">
    <source>
        <dbReference type="ARBA" id="ARBA00022737"/>
    </source>
</evidence>
<dbReference type="GO" id="GO:0007156">
    <property type="term" value="P:homophilic cell adhesion via plasma membrane adhesion molecules"/>
    <property type="evidence" value="ECO:0007669"/>
    <property type="project" value="InterPro"/>
</dbReference>
<dbReference type="EMBL" id="AMQN01001310">
    <property type="status" value="NOT_ANNOTATED_CDS"/>
    <property type="molecule type" value="Genomic_DNA"/>
</dbReference>
<dbReference type="Gene3D" id="2.60.20.10">
    <property type="entry name" value="Crystallins"/>
    <property type="match status" value="1"/>
</dbReference>
<feature type="region of interest" description="Disordered" evidence="9">
    <location>
        <begin position="1287"/>
        <end position="1319"/>
    </location>
</feature>
<feature type="compositionally biased region" description="Polar residues" evidence="9">
    <location>
        <begin position="1287"/>
        <end position="1309"/>
    </location>
</feature>
<dbReference type="InterPro" id="IPR015919">
    <property type="entry name" value="Cadherin-like_sf"/>
</dbReference>
<evidence type="ECO:0000256" key="9">
    <source>
        <dbReference type="SAM" id="MobiDB-lite"/>
    </source>
</evidence>
<evidence type="ECO:0000256" key="11">
    <source>
        <dbReference type="SAM" id="SignalP"/>
    </source>
</evidence>
<feature type="signal peptide" evidence="11">
    <location>
        <begin position="1"/>
        <end position="16"/>
    </location>
</feature>
<dbReference type="STRING" id="283909.R7UNZ3"/>
<evidence type="ECO:0000256" key="10">
    <source>
        <dbReference type="SAM" id="Phobius"/>
    </source>
</evidence>
<dbReference type="HOGENOM" id="CLU_252382_0_0_1"/>
<keyword evidence="6 10" id="KW-1133">Transmembrane helix</keyword>
<dbReference type="Gene3D" id="2.60.40.60">
    <property type="entry name" value="Cadherins"/>
    <property type="match status" value="6"/>
</dbReference>
<feature type="domain" description="Cadherin" evidence="12">
    <location>
        <begin position="683"/>
        <end position="783"/>
    </location>
</feature>
<evidence type="ECO:0000256" key="8">
    <source>
        <dbReference type="PROSITE-ProRule" id="PRU00043"/>
    </source>
</evidence>
<dbReference type="GO" id="GO:0005886">
    <property type="term" value="C:plasma membrane"/>
    <property type="evidence" value="ECO:0007669"/>
    <property type="project" value="UniProtKB-SubCell"/>
</dbReference>
<dbReference type="SMART" id="SM00247">
    <property type="entry name" value="XTALbg"/>
    <property type="match status" value="1"/>
</dbReference>
<dbReference type="PRINTS" id="PR00205">
    <property type="entry name" value="CADHERIN"/>
</dbReference>
<keyword evidence="15" id="KW-1185">Reference proteome</keyword>
<dbReference type="Pfam" id="PF00028">
    <property type="entry name" value="Cadherin"/>
    <property type="match status" value="1"/>
</dbReference>
<organism evidence="13">
    <name type="scientific">Capitella teleta</name>
    <name type="common">Polychaete worm</name>
    <dbReference type="NCBI Taxonomy" id="283909"/>
    <lineage>
        <taxon>Eukaryota</taxon>
        <taxon>Metazoa</taxon>
        <taxon>Spiralia</taxon>
        <taxon>Lophotrochozoa</taxon>
        <taxon>Annelida</taxon>
        <taxon>Polychaeta</taxon>
        <taxon>Sedentaria</taxon>
        <taxon>Scolecida</taxon>
        <taxon>Capitellidae</taxon>
        <taxon>Capitella</taxon>
    </lineage>
</organism>
<dbReference type="SUPFAM" id="SSF49313">
    <property type="entry name" value="Cadherin-like"/>
    <property type="match status" value="6"/>
</dbReference>
<feature type="compositionally biased region" description="Polar residues" evidence="9">
    <location>
        <begin position="1347"/>
        <end position="1356"/>
    </location>
</feature>
<accession>R7UNZ3</accession>
<feature type="chain" id="PRO_5008788217" description="Cadherin domain-containing protein" evidence="11">
    <location>
        <begin position="17"/>
        <end position="1432"/>
    </location>
</feature>
<dbReference type="SUPFAM" id="SSF49695">
    <property type="entry name" value="gamma-Crystallin-like"/>
    <property type="match status" value="1"/>
</dbReference>
<reference evidence="14" key="3">
    <citation type="submission" date="2015-06" db="UniProtKB">
        <authorList>
            <consortium name="EnsemblMetazoa"/>
        </authorList>
    </citation>
    <scope>IDENTIFICATION</scope>
</reference>
<feature type="domain" description="Cadherin" evidence="12">
    <location>
        <begin position="536"/>
        <end position="635"/>
    </location>
</feature>
<keyword evidence="11" id="KW-0732">Signal</keyword>
<keyword evidence="4" id="KW-0677">Repeat</keyword>
<dbReference type="PROSITE" id="PS00232">
    <property type="entry name" value="CADHERIN_1"/>
    <property type="match status" value="1"/>
</dbReference>
<evidence type="ECO:0000256" key="3">
    <source>
        <dbReference type="ARBA" id="ARBA00022692"/>
    </source>
</evidence>
<dbReference type="PANTHER" id="PTHR24026:SF133">
    <property type="entry name" value="CADHERIN-RELATED FAMILY MEMBER 2"/>
    <property type="match status" value="1"/>
</dbReference>
<evidence type="ECO:0000256" key="5">
    <source>
        <dbReference type="ARBA" id="ARBA00022837"/>
    </source>
</evidence>
<dbReference type="Proteomes" id="UP000014760">
    <property type="component" value="Unassembled WGS sequence"/>
</dbReference>
<dbReference type="InterPro" id="IPR011024">
    <property type="entry name" value="G_crystallin-like"/>
</dbReference>
<dbReference type="InterPro" id="IPR001064">
    <property type="entry name" value="Beta/gamma_crystallin"/>
</dbReference>
<evidence type="ECO:0000256" key="6">
    <source>
        <dbReference type="ARBA" id="ARBA00022989"/>
    </source>
</evidence>
<protein>
    <recommendedName>
        <fullName evidence="12">Cadherin domain-containing protein</fullName>
    </recommendedName>
</protein>
<dbReference type="InterPro" id="IPR020894">
    <property type="entry name" value="Cadherin_CS"/>
</dbReference>
<dbReference type="FunFam" id="2.60.40.60:FF:000020">
    <property type="entry name" value="Dachsous cadherin-related 1b"/>
    <property type="match status" value="1"/>
</dbReference>
<feature type="compositionally biased region" description="Polar residues" evidence="9">
    <location>
        <begin position="1380"/>
        <end position="1391"/>
    </location>
</feature>
<keyword evidence="3 10" id="KW-0812">Transmembrane</keyword>
<feature type="domain" description="Cadherin" evidence="12">
    <location>
        <begin position="1003"/>
        <end position="1112"/>
    </location>
</feature>
<evidence type="ECO:0000259" key="12">
    <source>
        <dbReference type="PROSITE" id="PS50268"/>
    </source>
</evidence>
<dbReference type="PROSITE" id="PS50268">
    <property type="entry name" value="CADHERIN_2"/>
    <property type="match status" value="6"/>
</dbReference>
<proteinExistence type="inferred from homology"/>
<dbReference type="EnsemblMetazoa" id="CapteT217492">
    <property type="protein sequence ID" value="CapteP217492"/>
    <property type="gene ID" value="CapteG217492"/>
</dbReference>
<dbReference type="PANTHER" id="PTHR24026">
    <property type="entry name" value="FAT ATYPICAL CADHERIN-RELATED"/>
    <property type="match status" value="1"/>
</dbReference>
<reference evidence="15" key="1">
    <citation type="submission" date="2012-12" db="EMBL/GenBank/DDBJ databases">
        <authorList>
            <person name="Hellsten U."/>
            <person name="Grimwood J."/>
            <person name="Chapman J.A."/>
            <person name="Shapiro H."/>
            <person name="Aerts A."/>
            <person name="Otillar R.P."/>
            <person name="Terry A.Y."/>
            <person name="Boore J.L."/>
            <person name="Simakov O."/>
            <person name="Marletaz F."/>
            <person name="Cho S.-J."/>
            <person name="Edsinger-Gonzales E."/>
            <person name="Havlak P."/>
            <person name="Kuo D.-H."/>
            <person name="Larsson T."/>
            <person name="Lv J."/>
            <person name="Arendt D."/>
            <person name="Savage R."/>
            <person name="Osoegawa K."/>
            <person name="de Jong P."/>
            <person name="Lindberg D.R."/>
            <person name="Seaver E.C."/>
            <person name="Weisblat D.A."/>
            <person name="Putnam N.H."/>
            <person name="Grigoriev I.V."/>
            <person name="Rokhsar D.S."/>
        </authorList>
    </citation>
    <scope>NUCLEOTIDE SEQUENCE</scope>
    <source>
        <strain evidence="15">I ESC-2004</strain>
    </source>
</reference>
<dbReference type="EMBL" id="KB301364">
    <property type="protein sequence ID" value="ELU05647.1"/>
    <property type="molecule type" value="Genomic_DNA"/>
</dbReference>
<evidence type="ECO:0000313" key="14">
    <source>
        <dbReference type="EnsemblMetazoa" id="CapteP217492"/>
    </source>
</evidence>
<dbReference type="OrthoDB" id="6086648at2759"/>
<gene>
    <name evidence="13" type="ORF">CAPTEDRAFT_217492</name>
</gene>
<comment type="similarity">
    <text evidence="2">Belongs to the beta/gamma-crystallin family.</text>
</comment>
<evidence type="ECO:0000313" key="13">
    <source>
        <dbReference type="EMBL" id="ELU05647.1"/>
    </source>
</evidence>
<dbReference type="InterPro" id="IPR002126">
    <property type="entry name" value="Cadherin-like_dom"/>
</dbReference>
<dbReference type="CDD" id="cd11304">
    <property type="entry name" value="Cadherin_repeat"/>
    <property type="match status" value="6"/>
</dbReference>
<name>R7UNZ3_CAPTE</name>
<sequence>MIILLLLTLFVANCFGQECSTGTTLGSASVSYRHGVSDAAGRTYLNTGDLYKFNCIGMITEISFHCHKDGSVRFQVWRPTSANEATLIEEVATTVSGCEAGEITLFADNFAGYNITLQDNDPNIDANIINDVSSVEVLGYQSWRVYDTIDYRGEFYEIKAPGQHAALGAVGQDNAESVARLGEPRLLQLEGIPVKPGDTLAIVQDGGQVVFDEYMAGSSACCLFYYMDTSTSLKGNVQTFPLPNAVRREYSLALTLNPRIIHTKDALDFETQTSHMLTIQVTDSTHTTLVVDTLTINICDIYEEHTVANLPNEVILNIKDTALCDNPFVSLWCSFYFCRHFPMFQFGVTATAYTGQAAVFTYNLVSLTPPDGSFGLDAVTGEVQCLDQIVMVDKLNPVYYMEISVVDPVGVHVVGPLNLTIRLININSPPVFTNMPGIARVPEDQTSGAIFHMQVNDTDDDFFNFTLTGVTPPDMADIFRYNYENGTVTVTNPNFDYETGLREFRLRFTTNDHLHTSQEQELTVYITDVNEPPKCWPEDYHLTIPEKTPTNTRFPIYLNATDQDYDDTIDFSLDPDMISQYFTINGHYIYQAEPVDLGTNVDQTYDLIARALDKAGLYCEVHIYITVTQINDPHYIENLPEVIFVDSQTTSAGDVVYTVKVSPKEPDDAITFSWEYPDPSDGVEARDPDSDLIIRYNLLSVYPKSGVTKFTLDANSGYTLQCITSSLTEVHSDGNIETVANPDFNFEKQSTYVLTVSVEDSLHTSEAQNFTIAILDVNEPPEATVIKYTGEVHEESATGHIIHLWPSNLDAFDPDFNDTVTFQLLDSQYSDFFTLNDRQLMVDRRMDRDLKIPGTVALQVGTTDQSGLSGPVLEITVTVDDINDHAPVFQKTSYKGSVTENAYGGTYILTVQATDTDVEIPNRIFNYVINDTYSKFDEGQTFFMVDPNTGDVRVKHQIDYDRFPVVEFEVLAIDEGVYPESLTGTTTVTITVGDVNDGRPEFVQDFFSLEMSSKESVGHYFLTLNATDVDSIRTSNLTYYFMKYDSHFFIDHSSAELTLRRTVEDNTKYVLYALARDNGIPTEEISNVAIVRIDSFKPADHLVDIELAIPLKNYESIEEDFLESIRKVIAPWYPKVQHVYGQQDFRGSRRKLLASTDDTKTIVTMYALENMDAYELAHLTEEKKFIGRNDLLGKLRTDITGTPSKDLQTPEFADYFVTNVSPTHPIWIIDTVAGITVLTFLILGTLLAIIGISLCCCRRSPACGFNFCDRFKRVLCPCLKSESQTVTPTRIKSRPPSSESGTTRETIIQSPPPNYGNEESDFQLRYAKSTEYHQTQRNVWKEETFNKPLNTVTNDSPVEKTDSPLPSEQSIRNRRKPPSASRTVVTGQGLSTDIEKNVQRQGSFDSEAKRTSSEATWKPRNPQMIKDDNLFG</sequence>
<feature type="domain" description="Cadherin" evidence="12">
    <location>
        <begin position="433"/>
        <end position="535"/>
    </location>
</feature>
<comment type="subcellular location">
    <subcellularLocation>
        <location evidence="1">Membrane</location>
    </subcellularLocation>
</comment>
<dbReference type="SMART" id="SM00112">
    <property type="entry name" value="CA"/>
    <property type="match status" value="8"/>
</dbReference>
<feature type="domain" description="Cadherin" evidence="12">
    <location>
        <begin position="890"/>
        <end position="1002"/>
    </location>
</feature>
<reference evidence="13 15" key="2">
    <citation type="journal article" date="2013" name="Nature">
        <title>Insights into bilaterian evolution from three spiralian genomes.</title>
        <authorList>
            <person name="Simakov O."/>
            <person name="Marletaz F."/>
            <person name="Cho S.J."/>
            <person name="Edsinger-Gonzales E."/>
            <person name="Havlak P."/>
            <person name="Hellsten U."/>
            <person name="Kuo D.H."/>
            <person name="Larsson T."/>
            <person name="Lv J."/>
            <person name="Arendt D."/>
            <person name="Savage R."/>
            <person name="Osoegawa K."/>
            <person name="de Jong P."/>
            <person name="Grimwood J."/>
            <person name="Chapman J.A."/>
            <person name="Shapiro H."/>
            <person name="Aerts A."/>
            <person name="Otillar R.P."/>
            <person name="Terry A.Y."/>
            <person name="Boore J.L."/>
            <person name="Grigoriev I.V."/>
            <person name="Lindberg D.R."/>
            <person name="Seaver E.C."/>
            <person name="Weisblat D.A."/>
            <person name="Putnam N.H."/>
            <person name="Rokhsar D.S."/>
        </authorList>
    </citation>
    <scope>NUCLEOTIDE SEQUENCE</scope>
    <source>
        <strain evidence="13 15">I ESC-2004</strain>
    </source>
</reference>
<feature type="region of interest" description="Disordered" evidence="9">
    <location>
        <begin position="1337"/>
        <end position="1432"/>
    </location>
</feature>